<comment type="caution">
    <text evidence="1">The sequence shown here is derived from an EMBL/GenBank/DDBJ whole genome shotgun (WGS) entry which is preliminary data.</text>
</comment>
<keyword evidence="2" id="KW-1185">Reference proteome</keyword>
<dbReference type="Proteomes" id="UP001189429">
    <property type="component" value="Unassembled WGS sequence"/>
</dbReference>
<proteinExistence type="predicted"/>
<accession>A0ABN9XWV4</accession>
<evidence type="ECO:0008006" key="3">
    <source>
        <dbReference type="Google" id="ProtNLM"/>
    </source>
</evidence>
<gene>
    <name evidence="1" type="ORF">PCOR1329_LOCUS80561</name>
</gene>
<dbReference type="EMBL" id="CAUYUJ010021426">
    <property type="protein sequence ID" value="CAK0904601.1"/>
    <property type="molecule type" value="Genomic_DNA"/>
</dbReference>
<protein>
    <recommendedName>
        <fullName evidence="3">Beta-galactosidase</fullName>
    </recommendedName>
</protein>
<organism evidence="1 2">
    <name type="scientific">Prorocentrum cordatum</name>
    <dbReference type="NCBI Taxonomy" id="2364126"/>
    <lineage>
        <taxon>Eukaryota</taxon>
        <taxon>Sar</taxon>
        <taxon>Alveolata</taxon>
        <taxon>Dinophyceae</taxon>
        <taxon>Prorocentrales</taxon>
        <taxon>Prorocentraceae</taxon>
        <taxon>Prorocentrum</taxon>
    </lineage>
</organism>
<reference evidence="1" key="1">
    <citation type="submission" date="2023-10" db="EMBL/GenBank/DDBJ databases">
        <authorList>
            <person name="Chen Y."/>
            <person name="Shah S."/>
            <person name="Dougan E. K."/>
            <person name="Thang M."/>
            <person name="Chan C."/>
        </authorList>
    </citation>
    <scope>NUCLEOTIDE SEQUENCE [LARGE SCALE GENOMIC DNA]</scope>
</reference>
<sequence length="157" mass="16920">MNTCDGNIFNRADVIWVLSGSTWQQKGNYRHVRRRSVRGTSWAASWTANACIWHQATVITQTLFSEPEKLLGRQMRWRHLDASSALVASASLHIVKTLTGNGSLEASPAPDNGRLRVASASLHIKTLTGNGSLQASPVPDNGGLTVSSASLLVTTLI</sequence>
<evidence type="ECO:0000313" key="1">
    <source>
        <dbReference type="EMBL" id="CAK0904601.1"/>
    </source>
</evidence>
<evidence type="ECO:0000313" key="2">
    <source>
        <dbReference type="Proteomes" id="UP001189429"/>
    </source>
</evidence>
<name>A0ABN9XWV4_9DINO</name>